<organism evidence="2 3">
    <name type="scientific">Nonomuraea diastatica</name>
    <dbReference type="NCBI Taxonomy" id="1848329"/>
    <lineage>
        <taxon>Bacteria</taxon>
        <taxon>Bacillati</taxon>
        <taxon>Actinomycetota</taxon>
        <taxon>Actinomycetes</taxon>
        <taxon>Streptosporangiales</taxon>
        <taxon>Streptosporangiaceae</taxon>
        <taxon>Nonomuraea</taxon>
    </lineage>
</organism>
<feature type="region of interest" description="Disordered" evidence="1">
    <location>
        <begin position="72"/>
        <end position="134"/>
    </location>
</feature>
<dbReference type="SUPFAM" id="SSF103473">
    <property type="entry name" value="MFS general substrate transporter"/>
    <property type="match status" value="1"/>
</dbReference>
<feature type="compositionally biased region" description="Low complexity" evidence="1">
    <location>
        <begin position="82"/>
        <end position="93"/>
    </location>
</feature>
<dbReference type="RefSeq" id="WP_132503798.1">
    <property type="nucleotide sequence ID" value="NZ_SMKP01000003.1"/>
</dbReference>
<dbReference type="OrthoDB" id="9812221at2"/>
<evidence type="ECO:0000313" key="2">
    <source>
        <dbReference type="EMBL" id="TDD25953.1"/>
    </source>
</evidence>
<name>A0A4R4X6D7_9ACTN</name>
<evidence type="ECO:0000313" key="3">
    <source>
        <dbReference type="Proteomes" id="UP000294543"/>
    </source>
</evidence>
<evidence type="ECO:0000256" key="1">
    <source>
        <dbReference type="SAM" id="MobiDB-lite"/>
    </source>
</evidence>
<comment type="caution">
    <text evidence="2">The sequence shown here is derived from an EMBL/GenBank/DDBJ whole genome shotgun (WGS) entry which is preliminary data.</text>
</comment>
<proteinExistence type="predicted"/>
<protein>
    <recommendedName>
        <fullName evidence="4">MFS transporter</fullName>
    </recommendedName>
</protein>
<evidence type="ECO:0008006" key="4">
    <source>
        <dbReference type="Google" id="ProtNLM"/>
    </source>
</evidence>
<accession>A0A4R4X6D7</accession>
<reference evidence="2 3" key="1">
    <citation type="submission" date="2019-03" db="EMBL/GenBank/DDBJ databases">
        <title>Draft genome sequences of novel Actinobacteria.</title>
        <authorList>
            <person name="Sahin N."/>
            <person name="Ay H."/>
            <person name="Saygin H."/>
        </authorList>
    </citation>
    <scope>NUCLEOTIDE SEQUENCE [LARGE SCALE GENOMIC DNA]</scope>
    <source>
        <strain evidence="2 3">KC712</strain>
    </source>
</reference>
<gene>
    <name evidence="2" type="ORF">E1294_01500</name>
</gene>
<dbReference type="InterPro" id="IPR036259">
    <property type="entry name" value="MFS_trans_sf"/>
</dbReference>
<sequence length="134" mass="14030">MNGETSRDRWWLVAASGIAVFMTQLDATVVNVAIPTIQEGMGIGPSLAATPRQLLGATAATTSLARQLGVARPGTGHRRLGLLRLRPAGNAPGRRARHGAGLRQRAGPDPAGPPAADPYDTVKEERCPNPSRPP</sequence>
<keyword evidence="3" id="KW-1185">Reference proteome</keyword>
<dbReference type="EMBL" id="SMKP01000003">
    <property type="protein sequence ID" value="TDD25953.1"/>
    <property type="molecule type" value="Genomic_DNA"/>
</dbReference>
<dbReference type="AlphaFoldDB" id="A0A4R4X6D7"/>
<dbReference type="Proteomes" id="UP000294543">
    <property type="component" value="Unassembled WGS sequence"/>
</dbReference>